<accession>A0AB39R0C3</accession>
<gene>
    <name evidence="2" type="ORF">AB5J52_39420</name>
</gene>
<organism evidence="2">
    <name type="scientific">Streptomyces sp. R39</name>
    <dbReference type="NCBI Taxonomy" id="3238631"/>
    <lineage>
        <taxon>Bacteria</taxon>
        <taxon>Bacillati</taxon>
        <taxon>Actinomycetota</taxon>
        <taxon>Actinomycetes</taxon>
        <taxon>Kitasatosporales</taxon>
        <taxon>Streptomycetaceae</taxon>
        <taxon>Streptomyces</taxon>
    </lineage>
</organism>
<protein>
    <submittedName>
        <fullName evidence="2">Uncharacterized protein</fullName>
    </submittedName>
</protein>
<evidence type="ECO:0000313" key="2">
    <source>
        <dbReference type="EMBL" id="XDQ47857.1"/>
    </source>
</evidence>
<dbReference type="AlphaFoldDB" id="A0AB39R0C3"/>
<name>A0AB39R0C3_9ACTN</name>
<sequence>MKLQVTDLVCVISGMLVLVAVGAGDDFGEDHQSPEDFAVRKDRRALTRGCDAAPPGTSPVLRSPRPLP</sequence>
<proteinExistence type="predicted"/>
<dbReference type="EMBL" id="CP163441">
    <property type="protein sequence ID" value="XDQ47857.1"/>
    <property type="molecule type" value="Genomic_DNA"/>
</dbReference>
<evidence type="ECO:0000256" key="1">
    <source>
        <dbReference type="SAM" id="MobiDB-lite"/>
    </source>
</evidence>
<dbReference type="RefSeq" id="WP_369226717.1">
    <property type="nucleotide sequence ID" value="NZ_CP163441.1"/>
</dbReference>
<feature type="region of interest" description="Disordered" evidence="1">
    <location>
        <begin position="48"/>
        <end position="68"/>
    </location>
</feature>
<reference evidence="2" key="1">
    <citation type="submission" date="2024-07" db="EMBL/GenBank/DDBJ databases">
        <authorList>
            <person name="Yu S.T."/>
        </authorList>
    </citation>
    <scope>NUCLEOTIDE SEQUENCE</scope>
    <source>
        <strain evidence="2">R39</strain>
    </source>
</reference>